<evidence type="ECO:0008006" key="8">
    <source>
        <dbReference type="Google" id="ProtNLM"/>
    </source>
</evidence>
<evidence type="ECO:0000313" key="6">
    <source>
        <dbReference type="EMBL" id="CAH0528689.1"/>
    </source>
</evidence>
<feature type="transmembrane region" description="Helical" evidence="5">
    <location>
        <begin position="156"/>
        <end position="179"/>
    </location>
</feature>
<proteinExistence type="predicted"/>
<evidence type="ECO:0000256" key="2">
    <source>
        <dbReference type="ARBA" id="ARBA00022692"/>
    </source>
</evidence>
<protein>
    <recommendedName>
        <fullName evidence="8">Glutathione S-transferase</fullName>
    </recommendedName>
</protein>
<reference evidence="6" key="1">
    <citation type="submission" date="2021-12" db="EMBL/GenBank/DDBJ databases">
        <authorList>
            <person name="Rodrigo-Torres L."/>
            <person name="Arahal R. D."/>
            <person name="Lucena T."/>
        </authorList>
    </citation>
    <scope>NUCLEOTIDE SEQUENCE</scope>
    <source>
        <strain evidence="6">CECT 8226</strain>
    </source>
</reference>
<dbReference type="PANTHER" id="PTHR35814:SF1">
    <property type="entry name" value="GLUTATHIONE S-TRANSFERASE-RELATED"/>
    <property type="match status" value="1"/>
</dbReference>
<dbReference type="SUPFAM" id="SSF161084">
    <property type="entry name" value="MAPEG domain-like"/>
    <property type="match status" value="1"/>
</dbReference>
<dbReference type="PANTHER" id="PTHR35814">
    <property type="match status" value="1"/>
</dbReference>
<dbReference type="EMBL" id="CAKLCM010000003">
    <property type="protein sequence ID" value="CAH0528689.1"/>
    <property type="molecule type" value="Genomic_DNA"/>
</dbReference>
<accession>A0ABM8ZKQ8</accession>
<gene>
    <name evidence="6" type="ORF">VHP8226_02715</name>
</gene>
<dbReference type="Pfam" id="PF01124">
    <property type="entry name" value="MAPEG"/>
    <property type="match status" value="1"/>
</dbReference>
<sequence length="183" mass="20725">MRADSEHKMPQPFAEAFLHSKMRNVLLKLHFLLARKSYLFARNEIKFIETGVHTFMITALYASLMAVIMIWLAFEVIKQRRKHQVSFSDGGVEALQIARSAQSNAMDYIPITLILMALVEYNGAPLILIHVLGLLFVAGRIMHAKAILKQGFKGRVLGMQLTLLVMVVLIVSNVVYLPFDALW</sequence>
<dbReference type="Gene3D" id="1.20.120.550">
    <property type="entry name" value="Membrane associated eicosanoid/glutathione metabolism-like domain"/>
    <property type="match status" value="1"/>
</dbReference>
<keyword evidence="3 5" id="KW-1133">Transmembrane helix</keyword>
<evidence type="ECO:0000256" key="5">
    <source>
        <dbReference type="SAM" id="Phobius"/>
    </source>
</evidence>
<evidence type="ECO:0000313" key="7">
    <source>
        <dbReference type="Proteomes" id="UP000838160"/>
    </source>
</evidence>
<comment type="subcellular location">
    <subcellularLocation>
        <location evidence="1">Membrane</location>
    </subcellularLocation>
</comment>
<dbReference type="Proteomes" id="UP000838160">
    <property type="component" value="Unassembled WGS sequence"/>
</dbReference>
<feature type="transmembrane region" description="Helical" evidence="5">
    <location>
        <begin position="51"/>
        <end position="74"/>
    </location>
</feature>
<dbReference type="InterPro" id="IPR023352">
    <property type="entry name" value="MAPEG-like_dom_sf"/>
</dbReference>
<keyword evidence="7" id="KW-1185">Reference proteome</keyword>
<comment type="caution">
    <text evidence="6">The sequence shown here is derived from an EMBL/GenBank/DDBJ whole genome shotgun (WGS) entry which is preliminary data.</text>
</comment>
<evidence type="ECO:0000256" key="1">
    <source>
        <dbReference type="ARBA" id="ARBA00004370"/>
    </source>
</evidence>
<keyword evidence="2 5" id="KW-0812">Transmembrane</keyword>
<dbReference type="InterPro" id="IPR001129">
    <property type="entry name" value="Membr-assoc_MAPEG"/>
</dbReference>
<name>A0ABM8ZKQ8_9VIBR</name>
<evidence type="ECO:0000256" key="4">
    <source>
        <dbReference type="ARBA" id="ARBA00023136"/>
    </source>
</evidence>
<evidence type="ECO:0000256" key="3">
    <source>
        <dbReference type="ARBA" id="ARBA00022989"/>
    </source>
</evidence>
<keyword evidence="4 5" id="KW-0472">Membrane</keyword>
<organism evidence="6 7">
    <name type="scientific">Vibrio hippocampi</name>
    <dbReference type="NCBI Taxonomy" id="654686"/>
    <lineage>
        <taxon>Bacteria</taxon>
        <taxon>Pseudomonadati</taxon>
        <taxon>Pseudomonadota</taxon>
        <taxon>Gammaproteobacteria</taxon>
        <taxon>Vibrionales</taxon>
        <taxon>Vibrionaceae</taxon>
        <taxon>Vibrio</taxon>
    </lineage>
</organism>